<dbReference type="STRING" id="160660.BJI67_14960"/>
<dbReference type="Pfam" id="PF13531">
    <property type="entry name" value="SBP_bac_11"/>
    <property type="match status" value="1"/>
</dbReference>
<dbReference type="EMBL" id="JQSG02000006">
    <property type="protein sequence ID" value="OBS08264.1"/>
    <property type="molecule type" value="Genomic_DNA"/>
</dbReference>
<organism evidence="2 3">
    <name type="scientific">Acidihalobacter prosperus</name>
    <dbReference type="NCBI Taxonomy" id="160660"/>
    <lineage>
        <taxon>Bacteria</taxon>
        <taxon>Pseudomonadati</taxon>
        <taxon>Pseudomonadota</taxon>
        <taxon>Gammaproteobacteria</taxon>
        <taxon>Chromatiales</taxon>
        <taxon>Ectothiorhodospiraceae</taxon>
        <taxon>Acidihalobacter</taxon>
    </lineage>
</organism>
<dbReference type="InterPro" id="IPR050682">
    <property type="entry name" value="ModA/WtpA"/>
</dbReference>
<dbReference type="PANTHER" id="PTHR30632:SF0">
    <property type="entry name" value="SULFATE-BINDING PROTEIN"/>
    <property type="match status" value="1"/>
</dbReference>
<dbReference type="AlphaFoldDB" id="A0A1A6C138"/>
<protein>
    <recommendedName>
        <fullName evidence="4">ABC transporter substrate-binding protein</fullName>
    </recommendedName>
</protein>
<dbReference type="Proteomes" id="UP000029273">
    <property type="component" value="Unassembled WGS sequence"/>
</dbReference>
<evidence type="ECO:0000313" key="2">
    <source>
        <dbReference type="EMBL" id="OBS08264.1"/>
    </source>
</evidence>
<dbReference type="Gene3D" id="3.40.190.10">
    <property type="entry name" value="Periplasmic binding protein-like II"/>
    <property type="match status" value="2"/>
</dbReference>
<evidence type="ECO:0000313" key="3">
    <source>
        <dbReference type="Proteomes" id="UP000029273"/>
    </source>
</evidence>
<proteinExistence type="predicted"/>
<keyword evidence="1" id="KW-0732">Signal</keyword>
<evidence type="ECO:0000256" key="1">
    <source>
        <dbReference type="SAM" id="SignalP"/>
    </source>
</evidence>
<dbReference type="GO" id="GO:0030973">
    <property type="term" value="F:molybdate ion binding"/>
    <property type="evidence" value="ECO:0007669"/>
    <property type="project" value="TreeGrafter"/>
</dbReference>
<accession>A0A1A6C138</accession>
<evidence type="ECO:0008006" key="4">
    <source>
        <dbReference type="Google" id="ProtNLM"/>
    </source>
</evidence>
<sequence>MLRNLLIMTAVALLPAAALAANHEGKPAKKDAAGLHHDYRTFETGGKVAYGRIGDSYKADLVMYLAGNQFMVMDDLIKDFQKRNPDIKSIYVETIPPGQILKSQILRQGRINKQKTAKNPDLYASVNLNHLRTLAKKGLMKEYMIYTHNKLEIMVAKGNPKHIKGVEDLARDDVVLSLPNPITEGIAKFYVMPMLKQNGLYEKLTDDRSCKRCWAVPKKTWFTARHHRETPYRIEHGKADAGIVWTTEVVYAQSEGRPVEGVALPPKDNMADKVGYAIGGLTNGRNPAQAQRFLEYLATDAAQAIYEKHGFIRATPKELELKAL</sequence>
<dbReference type="SUPFAM" id="SSF53850">
    <property type="entry name" value="Periplasmic binding protein-like II"/>
    <property type="match status" value="1"/>
</dbReference>
<reference evidence="2 3" key="1">
    <citation type="journal article" date="2014" name="Genome Announc.">
        <title>Draft Genome Sequence of the Iron-Oxidizing, Acidophilic, and Halotolerant 'Thiobacillus prosperus' Type Strain DSM 5130.</title>
        <authorList>
            <person name="Ossandon F.J."/>
            <person name="Cardenas J.P."/>
            <person name="Corbett M."/>
            <person name="Quatrini R."/>
            <person name="Holmes D.S."/>
            <person name="Watkin E."/>
        </authorList>
    </citation>
    <scope>NUCLEOTIDE SEQUENCE [LARGE SCALE GENOMIC DNA]</scope>
    <source>
        <strain evidence="2 3">DSM 5130</strain>
    </source>
</reference>
<keyword evidence="3" id="KW-1185">Reference proteome</keyword>
<gene>
    <name evidence="2" type="ORF">Thpro_022514</name>
</gene>
<name>A0A1A6C138_9GAMM</name>
<feature type="chain" id="PRO_5008343189" description="ABC transporter substrate-binding protein" evidence="1">
    <location>
        <begin position="21"/>
        <end position="324"/>
    </location>
</feature>
<dbReference type="OrthoDB" id="9802127at2"/>
<dbReference type="PANTHER" id="PTHR30632">
    <property type="entry name" value="MOLYBDATE-BINDING PERIPLASMIC PROTEIN"/>
    <property type="match status" value="1"/>
</dbReference>
<dbReference type="GO" id="GO:0015689">
    <property type="term" value="P:molybdate ion transport"/>
    <property type="evidence" value="ECO:0007669"/>
    <property type="project" value="TreeGrafter"/>
</dbReference>
<feature type="signal peptide" evidence="1">
    <location>
        <begin position="1"/>
        <end position="20"/>
    </location>
</feature>
<comment type="caution">
    <text evidence="2">The sequence shown here is derived from an EMBL/GenBank/DDBJ whole genome shotgun (WGS) entry which is preliminary data.</text>
</comment>
<dbReference type="RefSeq" id="WP_052064351.1">
    <property type="nucleotide sequence ID" value="NZ_JQSG02000006.1"/>
</dbReference>